<keyword evidence="1" id="KW-0812">Transmembrane</keyword>
<dbReference type="AlphaFoldDB" id="A0A0F3NWR8"/>
<protein>
    <submittedName>
        <fullName evidence="2">Putative transposase</fullName>
    </submittedName>
</protein>
<organism evidence="2 3">
    <name type="scientific">Orientia tsutsugamushi str. TA716</name>
    <dbReference type="NCBI Taxonomy" id="1359175"/>
    <lineage>
        <taxon>Bacteria</taxon>
        <taxon>Pseudomonadati</taxon>
        <taxon>Pseudomonadota</taxon>
        <taxon>Alphaproteobacteria</taxon>
        <taxon>Rickettsiales</taxon>
        <taxon>Rickettsiaceae</taxon>
        <taxon>Rickettsieae</taxon>
        <taxon>Orientia</taxon>
    </lineage>
</organism>
<name>A0A0F3NWR8_ORITS</name>
<dbReference type="EMBL" id="LAOA01000106">
    <property type="protein sequence ID" value="KJV72478.1"/>
    <property type="molecule type" value="Genomic_DNA"/>
</dbReference>
<reference evidence="2 3" key="1">
    <citation type="submission" date="2015-01" db="EMBL/GenBank/DDBJ databases">
        <title>Genome Sequencing of Rickettsiales.</title>
        <authorList>
            <person name="Daugherty S.C."/>
            <person name="Su Q."/>
            <person name="Abolude K."/>
            <person name="Beier-Sexton M."/>
            <person name="Carlyon J.A."/>
            <person name="Carter R."/>
            <person name="Day N.P."/>
            <person name="Dumler S.J."/>
            <person name="Dyachenko V."/>
            <person name="Godinez A."/>
            <person name="Kurtti T.J."/>
            <person name="Lichay M."/>
            <person name="Mullins K.E."/>
            <person name="Ott S."/>
            <person name="Pappas-Brown V."/>
            <person name="Paris D.H."/>
            <person name="Patel P."/>
            <person name="Richards A.L."/>
            <person name="Sadzewicz L."/>
            <person name="Sears K."/>
            <person name="Seidman D."/>
            <person name="Sengamalay N."/>
            <person name="Stenos J."/>
            <person name="Tallon L.J."/>
            <person name="Vincent G."/>
            <person name="Fraser C.M."/>
            <person name="Munderloh U."/>
            <person name="Dunning-Hotopp J.C."/>
        </authorList>
    </citation>
    <scope>NUCLEOTIDE SEQUENCE [LARGE SCALE GENOMIC DNA]</scope>
    <source>
        <strain evidence="2 3">TA716</strain>
    </source>
</reference>
<evidence type="ECO:0000313" key="2">
    <source>
        <dbReference type="EMBL" id="KJV72478.1"/>
    </source>
</evidence>
<dbReference type="Proteomes" id="UP000033671">
    <property type="component" value="Unassembled WGS sequence"/>
</dbReference>
<evidence type="ECO:0000256" key="1">
    <source>
        <dbReference type="SAM" id="Phobius"/>
    </source>
</evidence>
<keyword evidence="1" id="KW-0472">Membrane</keyword>
<feature type="transmembrane region" description="Helical" evidence="1">
    <location>
        <begin position="51"/>
        <end position="71"/>
    </location>
</feature>
<dbReference type="PATRIC" id="fig|1359175.3.peg.139"/>
<comment type="caution">
    <text evidence="2">The sequence shown here is derived from an EMBL/GenBank/DDBJ whole genome shotgun (WGS) entry which is preliminary data.</text>
</comment>
<evidence type="ECO:0000313" key="3">
    <source>
        <dbReference type="Proteomes" id="UP000033671"/>
    </source>
</evidence>
<proteinExistence type="predicted"/>
<accession>A0A0F3NWR8</accession>
<keyword evidence="1" id="KW-1133">Transmembrane helix</keyword>
<feature type="transmembrane region" description="Helical" evidence="1">
    <location>
        <begin position="20"/>
        <end position="39"/>
    </location>
</feature>
<sequence length="87" mass="9532">MLKLNDHVKNNKDLLDKSALLASILDVVAKTQVIVLACLANIEKFNSAKQVVAFAGLILSIISLVVLYVVLVKSLELVNLDLRKAFK</sequence>
<gene>
    <name evidence="2" type="ORF">OTSTA716_1923</name>
</gene>